<evidence type="ECO:0000259" key="1">
    <source>
        <dbReference type="Pfam" id="PF14947"/>
    </source>
</evidence>
<reference evidence="3" key="1">
    <citation type="submission" date="2016-04" db="EMBL/GenBank/DDBJ databases">
        <authorList>
            <person name="Shah S.A."/>
            <person name="Garrett R.A."/>
        </authorList>
    </citation>
    <scope>NUCLEOTIDE SEQUENCE [LARGE SCALE GENOMIC DNA]</scope>
    <source>
        <strain evidence="3">ATCC 35091 / DSM 1616 / JCM 8930 / NBRC 15331 / P1</strain>
    </source>
</reference>
<sequence length="130" mass="15375">MTYGYNIFTVIKFSDNVYKLQLIYYSMQLERRKRGTMEIMFDILRNCEPKCGITRVIYGAGINYVVAQKYLDQLVKVGALNIKTENDRKIYEITEKGKLLRTHIEEFIKIRENLYSAKEKVSELLRTDSE</sequence>
<dbReference type="InterPro" id="IPR038723">
    <property type="entry name" value="ArnR1-like_HTH"/>
</dbReference>
<feature type="domain" description="ArnR1-like winged helix-turn-helix" evidence="1">
    <location>
        <begin position="33"/>
        <end position="111"/>
    </location>
</feature>
<dbReference type="Pfam" id="PF14947">
    <property type="entry name" value="HTH_45"/>
    <property type="match status" value="1"/>
</dbReference>
<dbReference type="Gene3D" id="1.10.10.10">
    <property type="entry name" value="Winged helix-like DNA-binding domain superfamily/Winged helix DNA-binding domain"/>
    <property type="match status" value="1"/>
</dbReference>
<proteinExistence type="predicted"/>
<dbReference type="Proteomes" id="UP000076770">
    <property type="component" value="Chromosome i"/>
</dbReference>
<dbReference type="SMR" id="A0A157T6B4"/>
<gene>
    <name evidence="2" type="ORF">SSOP1_2924</name>
</gene>
<organism evidence="2 3">
    <name type="scientific">Saccharolobus solfataricus</name>
    <name type="common">Sulfolobus solfataricus</name>
    <dbReference type="NCBI Taxonomy" id="2287"/>
    <lineage>
        <taxon>Archaea</taxon>
        <taxon>Thermoproteota</taxon>
        <taxon>Thermoprotei</taxon>
        <taxon>Sulfolobales</taxon>
        <taxon>Sulfolobaceae</taxon>
        <taxon>Saccharolobus</taxon>
    </lineage>
</organism>
<dbReference type="PATRIC" id="fig|2287.9.peg.3066"/>
<dbReference type="InterPro" id="IPR036390">
    <property type="entry name" value="WH_DNA-bd_sf"/>
</dbReference>
<name>A0A157T6B4_SACSO</name>
<accession>A0A157T6B4</accession>
<dbReference type="SUPFAM" id="SSF46785">
    <property type="entry name" value="Winged helix' DNA-binding domain"/>
    <property type="match status" value="1"/>
</dbReference>
<protein>
    <recommendedName>
        <fullName evidence="1">ArnR1-like winged helix-turn-helix domain-containing protein</fullName>
    </recommendedName>
</protein>
<dbReference type="AlphaFoldDB" id="A0A157T6B4"/>
<evidence type="ECO:0000313" key="3">
    <source>
        <dbReference type="Proteomes" id="UP000076770"/>
    </source>
</evidence>
<dbReference type="EMBL" id="LT549890">
    <property type="protein sequence ID" value="SAI86478.1"/>
    <property type="molecule type" value="Genomic_DNA"/>
</dbReference>
<evidence type="ECO:0000313" key="2">
    <source>
        <dbReference type="EMBL" id="SAI86478.1"/>
    </source>
</evidence>
<dbReference type="InterPro" id="IPR036388">
    <property type="entry name" value="WH-like_DNA-bd_sf"/>
</dbReference>